<evidence type="ECO:0000259" key="17">
    <source>
        <dbReference type="PROSITE" id="PS50173"/>
    </source>
</evidence>
<evidence type="ECO:0000256" key="7">
    <source>
        <dbReference type="ARBA" id="ARBA00022723"/>
    </source>
</evidence>
<keyword evidence="3 15" id="KW-0963">Cytoplasm</keyword>
<accession>A0A1L7CGU3</accession>
<evidence type="ECO:0000256" key="13">
    <source>
        <dbReference type="ARBA" id="ARBA00025589"/>
    </source>
</evidence>
<sequence length="489" mass="53382">MSSTGSDHRPRRWVLHIDMDAFFASVEQLTRPTLRGRPVLVGGVSGRGVVAGASYEARRFGVHSAMPMWQAKKRAGFSAVIVRPRRSVYVAASRKVFDIVARHAGVMEQLSIDEAFLEPAHLQGATASQVEAWAQDLRAAIKEATGLPSSVGAGSGKQYAKIASGLAKPDGVRVITHEQQAQVLNPLPVRKLWGIGPVAESKLHQVGIRTIGEFAAMDADTARAVLGKTVGGSLHALARGVDERPTAPRAESKSIGAEHTYAQDLLTVAEVDVALRRAFEQAFVRFAKDRRGAKTVTVKMKLADFSQHTRSATLPHPTDDRELLWMQAQNLIRYPKDTGPIRLVGVSFSGLEDMNQQVMFPELDRLLVTTRQETESLSEEDMEASMTLAGGSDALQSVQGQDSSHQWWPTRDVYHPDFGHGWVQGSGLGVVSVRFETRTTTRGVTRSFRVDDPLLEPADPLDSLEWGLGPREKQRAQALDVGEQPPAAK</sequence>
<comment type="subcellular location">
    <subcellularLocation>
        <location evidence="15">Cytoplasm</location>
    </subcellularLocation>
</comment>
<keyword evidence="10 15" id="KW-0239">DNA-directed DNA polymerase</keyword>
<dbReference type="RefSeq" id="WP_075726794.1">
    <property type="nucleotide sequence ID" value="NZ_CP009245.1"/>
</dbReference>
<keyword evidence="6 15" id="KW-0235">DNA replication</keyword>
<dbReference type="InterPro" id="IPR024728">
    <property type="entry name" value="PolY_HhH_motif"/>
</dbReference>
<keyword evidence="19" id="KW-1185">Reference proteome</keyword>
<evidence type="ECO:0000256" key="1">
    <source>
        <dbReference type="ARBA" id="ARBA00010945"/>
    </source>
</evidence>
<proteinExistence type="inferred from homology"/>
<dbReference type="PANTHER" id="PTHR11076">
    <property type="entry name" value="DNA REPAIR POLYMERASE UMUC / TRANSFERASE FAMILY MEMBER"/>
    <property type="match status" value="1"/>
</dbReference>
<comment type="cofactor">
    <cofactor evidence="15">
        <name>Mg(2+)</name>
        <dbReference type="ChEBI" id="CHEBI:18420"/>
    </cofactor>
    <text evidence="15">Binds 2 magnesium ions per subunit.</text>
</comment>
<keyword evidence="11 15" id="KW-0238">DNA-binding</keyword>
<evidence type="ECO:0000256" key="11">
    <source>
        <dbReference type="ARBA" id="ARBA00023125"/>
    </source>
</evidence>
<dbReference type="SUPFAM" id="SSF56672">
    <property type="entry name" value="DNA/RNA polymerases"/>
    <property type="match status" value="1"/>
</dbReference>
<evidence type="ECO:0000256" key="15">
    <source>
        <dbReference type="HAMAP-Rule" id="MF_01113"/>
    </source>
</evidence>
<dbReference type="Proteomes" id="UP000185478">
    <property type="component" value="Chromosome"/>
</dbReference>
<dbReference type="Pfam" id="PF00817">
    <property type="entry name" value="IMS"/>
    <property type="match status" value="1"/>
</dbReference>
<comment type="catalytic activity">
    <reaction evidence="14 15">
        <text>DNA(n) + a 2'-deoxyribonucleoside 5'-triphosphate = DNA(n+1) + diphosphate</text>
        <dbReference type="Rhea" id="RHEA:22508"/>
        <dbReference type="Rhea" id="RHEA-COMP:17339"/>
        <dbReference type="Rhea" id="RHEA-COMP:17340"/>
        <dbReference type="ChEBI" id="CHEBI:33019"/>
        <dbReference type="ChEBI" id="CHEBI:61560"/>
        <dbReference type="ChEBI" id="CHEBI:173112"/>
        <dbReference type="EC" id="2.7.7.7"/>
    </reaction>
</comment>
<dbReference type="InterPro" id="IPR043128">
    <property type="entry name" value="Rev_trsase/Diguanyl_cyclase"/>
</dbReference>
<dbReference type="FunFam" id="1.10.150.20:FF:000068">
    <property type="entry name" value="DNA polymerase IV"/>
    <property type="match status" value="1"/>
</dbReference>
<dbReference type="GO" id="GO:0003887">
    <property type="term" value="F:DNA-directed DNA polymerase activity"/>
    <property type="evidence" value="ECO:0007669"/>
    <property type="project" value="UniProtKB-UniRule"/>
</dbReference>
<evidence type="ECO:0000256" key="3">
    <source>
        <dbReference type="ARBA" id="ARBA00022490"/>
    </source>
</evidence>
<dbReference type="GO" id="GO:0005829">
    <property type="term" value="C:cytosol"/>
    <property type="evidence" value="ECO:0007669"/>
    <property type="project" value="TreeGrafter"/>
</dbReference>
<evidence type="ECO:0000256" key="6">
    <source>
        <dbReference type="ARBA" id="ARBA00022705"/>
    </source>
</evidence>
<dbReference type="NCBIfam" id="NF002677">
    <property type="entry name" value="PRK02406.1"/>
    <property type="match status" value="1"/>
</dbReference>
<evidence type="ECO:0000256" key="4">
    <source>
        <dbReference type="ARBA" id="ARBA00022679"/>
    </source>
</evidence>
<evidence type="ECO:0000256" key="12">
    <source>
        <dbReference type="ARBA" id="ARBA00023204"/>
    </source>
</evidence>
<comment type="subunit">
    <text evidence="15">Monomer.</text>
</comment>
<protein>
    <recommendedName>
        <fullName evidence="15">DNA polymerase IV</fullName>
        <shortName evidence="15">Pol IV</shortName>
        <ecNumber evidence="15">2.7.7.7</ecNumber>
    </recommendedName>
</protein>
<dbReference type="GO" id="GO:0009432">
    <property type="term" value="P:SOS response"/>
    <property type="evidence" value="ECO:0007669"/>
    <property type="project" value="TreeGrafter"/>
</dbReference>
<dbReference type="EMBL" id="CP009245">
    <property type="protein sequence ID" value="APT85081.1"/>
    <property type="molecule type" value="Genomic_DNA"/>
</dbReference>
<dbReference type="InterPro" id="IPR022880">
    <property type="entry name" value="DNApol_IV"/>
</dbReference>
<feature type="region of interest" description="Disordered" evidence="16">
    <location>
        <begin position="451"/>
        <end position="489"/>
    </location>
</feature>
<evidence type="ECO:0000256" key="5">
    <source>
        <dbReference type="ARBA" id="ARBA00022695"/>
    </source>
</evidence>
<dbReference type="KEGG" id="caqu:CAQU_08370"/>
<name>A0A1L7CGU3_9CORY</name>
<dbReference type="InterPro" id="IPR001126">
    <property type="entry name" value="UmuC"/>
</dbReference>
<dbReference type="PANTHER" id="PTHR11076:SF33">
    <property type="entry name" value="DNA POLYMERASE KAPPA"/>
    <property type="match status" value="1"/>
</dbReference>
<dbReference type="InterPro" id="IPR017961">
    <property type="entry name" value="DNA_pol_Y-fam_little_finger"/>
</dbReference>
<dbReference type="InterPro" id="IPR036775">
    <property type="entry name" value="DNA_pol_Y-fam_lit_finger_sf"/>
</dbReference>
<dbReference type="InterPro" id="IPR043502">
    <property type="entry name" value="DNA/RNA_pol_sf"/>
</dbReference>
<organism evidence="18 19">
    <name type="scientific">Corynebacterium aquilae DSM 44791</name>
    <dbReference type="NCBI Taxonomy" id="1431546"/>
    <lineage>
        <taxon>Bacteria</taxon>
        <taxon>Bacillati</taxon>
        <taxon>Actinomycetota</taxon>
        <taxon>Actinomycetes</taxon>
        <taxon>Mycobacteriales</taxon>
        <taxon>Corynebacteriaceae</taxon>
        <taxon>Corynebacterium</taxon>
    </lineage>
</organism>
<evidence type="ECO:0000256" key="10">
    <source>
        <dbReference type="ARBA" id="ARBA00022932"/>
    </source>
</evidence>
<dbReference type="AlphaFoldDB" id="A0A1L7CGU3"/>
<feature type="active site" evidence="15">
    <location>
        <position position="114"/>
    </location>
</feature>
<dbReference type="STRING" id="1431546.CAQU_08370"/>
<evidence type="ECO:0000256" key="2">
    <source>
        <dbReference type="ARBA" id="ARBA00022457"/>
    </source>
</evidence>
<evidence type="ECO:0000313" key="19">
    <source>
        <dbReference type="Proteomes" id="UP000185478"/>
    </source>
</evidence>
<dbReference type="PROSITE" id="PS50173">
    <property type="entry name" value="UMUC"/>
    <property type="match status" value="1"/>
</dbReference>
<dbReference type="Gene3D" id="1.10.150.20">
    <property type="entry name" value="5' to 3' exonuclease, C-terminal subdomain"/>
    <property type="match status" value="1"/>
</dbReference>
<evidence type="ECO:0000256" key="16">
    <source>
        <dbReference type="SAM" id="MobiDB-lite"/>
    </source>
</evidence>
<dbReference type="EC" id="2.7.7.7" evidence="15"/>
<dbReference type="Gene3D" id="3.30.70.270">
    <property type="match status" value="1"/>
</dbReference>
<keyword evidence="5 15" id="KW-0548">Nucleotidyltransferase</keyword>
<dbReference type="Pfam" id="PF11799">
    <property type="entry name" value="IMS_C"/>
    <property type="match status" value="1"/>
</dbReference>
<evidence type="ECO:0000313" key="18">
    <source>
        <dbReference type="EMBL" id="APT85081.1"/>
    </source>
</evidence>
<dbReference type="GO" id="GO:0003684">
    <property type="term" value="F:damaged DNA binding"/>
    <property type="evidence" value="ECO:0007669"/>
    <property type="project" value="InterPro"/>
</dbReference>
<keyword evidence="8 15" id="KW-0227">DNA damage</keyword>
<evidence type="ECO:0000256" key="14">
    <source>
        <dbReference type="ARBA" id="ARBA00049244"/>
    </source>
</evidence>
<dbReference type="GO" id="GO:0042276">
    <property type="term" value="P:error-prone translesion synthesis"/>
    <property type="evidence" value="ECO:0007669"/>
    <property type="project" value="TreeGrafter"/>
</dbReference>
<comment type="similarity">
    <text evidence="1 15">Belongs to the DNA polymerase type-Y family.</text>
</comment>
<dbReference type="Pfam" id="PF11798">
    <property type="entry name" value="IMS_HHH"/>
    <property type="match status" value="1"/>
</dbReference>
<dbReference type="GO" id="GO:0006281">
    <property type="term" value="P:DNA repair"/>
    <property type="evidence" value="ECO:0007669"/>
    <property type="project" value="UniProtKB-UniRule"/>
</dbReference>
<dbReference type="NCBIfam" id="NF002882">
    <property type="entry name" value="PRK03348.1"/>
    <property type="match status" value="1"/>
</dbReference>
<dbReference type="GO" id="GO:0006261">
    <property type="term" value="P:DNA-templated DNA replication"/>
    <property type="evidence" value="ECO:0007669"/>
    <property type="project" value="UniProtKB-UniRule"/>
</dbReference>
<keyword evidence="2 15" id="KW-0515">Mutator protein</keyword>
<dbReference type="GO" id="GO:0000287">
    <property type="term" value="F:magnesium ion binding"/>
    <property type="evidence" value="ECO:0007669"/>
    <property type="project" value="UniProtKB-UniRule"/>
</dbReference>
<dbReference type="OrthoDB" id="9808813at2"/>
<feature type="binding site" evidence="15">
    <location>
        <position position="18"/>
    </location>
    <ligand>
        <name>Mg(2+)</name>
        <dbReference type="ChEBI" id="CHEBI:18420"/>
    </ligand>
</feature>
<dbReference type="InterPro" id="IPR050116">
    <property type="entry name" value="DNA_polymerase-Y"/>
</dbReference>
<keyword evidence="9 15" id="KW-0460">Magnesium</keyword>
<dbReference type="Gene3D" id="3.40.1170.60">
    <property type="match status" value="1"/>
</dbReference>
<evidence type="ECO:0000256" key="8">
    <source>
        <dbReference type="ARBA" id="ARBA00022763"/>
    </source>
</evidence>
<dbReference type="HAMAP" id="MF_01113">
    <property type="entry name" value="DNApol_IV"/>
    <property type="match status" value="1"/>
</dbReference>
<gene>
    <name evidence="15" type="primary">dinB</name>
    <name evidence="18" type="ORF">CAQU_08370</name>
</gene>
<reference evidence="18 19" key="1">
    <citation type="submission" date="2014-08" db="EMBL/GenBank/DDBJ databases">
        <title>Complete genome sequence of Corynebacterium aquilae S-613T(T) (=DSM 44791(T)), isolated from the choana of a healthy golden eagle.</title>
        <authorList>
            <person name="Ruckert C."/>
            <person name="Albersmeier A."/>
            <person name="Winkler A."/>
            <person name="Kalinowski J."/>
        </authorList>
    </citation>
    <scope>NUCLEOTIDE SEQUENCE [LARGE SCALE GENOMIC DNA]</scope>
    <source>
        <strain evidence="18 19">S-613</strain>
    </source>
</reference>
<feature type="site" description="Substrate discrimination" evidence="15">
    <location>
        <position position="23"/>
    </location>
</feature>
<comment type="function">
    <text evidence="13 15">Poorly processive, error-prone DNA polymerase involved in untargeted mutagenesis. Copies undamaged DNA at stalled replication forks, which arise in vivo from mismatched or misaligned primer ends. These misaligned primers can be extended by PolIV. Exhibits no 3'-5' exonuclease (proofreading) activity. May be involved in translesional synthesis, in conjunction with the beta clamp from PolIII.</text>
</comment>
<evidence type="ECO:0000256" key="9">
    <source>
        <dbReference type="ARBA" id="ARBA00022842"/>
    </source>
</evidence>
<keyword evidence="4 15" id="KW-0808">Transferase</keyword>
<feature type="binding site" evidence="15">
    <location>
        <position position="113"/>
    </location>
    <ligand>
        <name>Mg(2+)</name>
        <dbReference type="ChEBI" id="CHEBI:18420"/>
    </ligand>
</feature>
<keyword evidence="7 15" id="KW-0479">Metal-binding</keyword>
<keyword evidence="12 15" id="KW-0234">DNA repair</keyword>
<dbReference type="Gene3D" id="3.30.1490.100">
    <property type="entry name" value="DNA polymerase, Y-family, little finger domain"/>
    <property type="match status" value="1"/>
</dbReference>
<feature type="compositionally biased region" description="Low complexity" evidence="16">
    <location>
        <begin position="455"/>
        <end position="464"/>
    </location>
</feature>
<dbReference type="SUPFAM" id="SSF100879">
    <property type="entry name" value="Lesion bypass DNA polymerase (Y-family), little finger domain"/>
    <property type="match status" value="1"/>
</dbReference>
<feature type="domain" description="UmuC" evidence="17">
    <location>
        <begin position="14"/>
        <end position="196"/>
    </location>
</feature>
<dbReference type="CDD" id="cd03586">
    <property type="entry name" value="PolY_Pol_IV_kappa"/>
    <property type="match status" value="1"/>
</dbReference>